<dbReference type="AlphaFoldDB" id="D6WFB7"/>
<sequence>MSGTSMRHRNGPEHISNYLNTISLRPKLNSVHAHDCTQTTNDSRIRVTGMALVPNGTIEVHKRCDIKRNERDQNPLANQ</sequence>
<evidence type="ECO:0000313" key="2">
    <source>
        <dbReference type="Proteomes" id="UP000007266"/>
    </source>
</evidence>
<proteinExistence type="predicted"/>
<name>D6WFB7_TRICA</name>
<dbReference type="Proteomes" id="UP000007266">
    <property type="component" value="Linkage group 3"/>
</dbReference>
<accession>D6WFB7</accession>
<reference evidence="1 2" key="1">
    <citation type="journal article" date="2008" name="Nature">
        <title>The genome of the model beetle and pest Tribolium castaneum.</title>
        <authorList>
            <consortium name="Tribolium Genome Sequencing Consortium"/>
            <person name="Richards S."/>
            <person name="Gibbs R.A."/>
            <person name="Weinstock G.M."/>
            <person name="Brown S.J."/>
            <person name="Denell R."/>
            <person name="Beeman R.W."/>
            <person name="Gibbs R."/>
            <person name="Beeman R.W."/>
            <person name="Brown S.J."/>
            <person name="Bucher G."/>
            <person name="Friedrich M."/>
            <person name="Grimmelikhuijzen C.J."/>
            <person name="Klingler M."/>
            <person name="Lorenzen M."/>
            <person name="Richards S."/>
            <person name="Roth S."/>
            <person name="Schroder R."/>
            <person name="Tautz D."/>
            <person name="Zdobnov E.M."/>
            <person name="Muzny D."/>
            <person name="Gibbs R.A."/>
            <person name="Weinstock G.M."/>
            <person name="Attaway T."/>
            <person name="Bell S."/>
            <person name="Buhay C.J."/>
            <person name="Chandrabose M.N."/>
            <person name="Chavez D."/>
            <person name="Clerk-Blankenburg K.P."/>
            <person name="Cree A."/>
            <person name="Dao M."/>
            <person name="Davis C."/>
            <person name="Chacko J."/>
            <person name="Dinh H."/>
            <person name="Dugan-Rocha S."/>
            <person name="Fowler G."/>
            <person name="Garner T.T."/>
            <person name="Garnes J."/>
            <person name="Gnirke A."/>
            <person name="Hawes A."/>
            <person name="Hernandez J."/>
            <person name="Hines S."/>
            <person name="Holder M."/>
            <person name="Hume J."/>
            <person name="Jhangiani S.N."/>
            <person name="Joshi V."/>
            <person name="Khan Z.M."/>
            <person name="Jackson L."/>
            <person name="Kovar C."/>
            <person name="Kowis A."/>
            <person name="Lee S."/>
            <person name="Lewis L.R."/>
            <person name="Margolis J."/>
            <person name="Morgan M."/>
            <person name="Nazareth L.V."/>
            <person name="Nguyen N."/>
            <person name="Okwuonu G."/>
            <person name="Parker D."/>
            <person name="Richards S."/>
            <person name="Ruiz S.J."/>
            <person name="Santibanez J."/>
            <person name="Savard J."/>
            <person name="Scherer S.E."/>
            <person name="Schneider B."/>
            <person name="Sodergren E."/>
            <person name="Tautz D."/>
            <person name="Vattahil S."/>
            <person name="Villasana D."/>
            <person name="White C.S."/>
            <person name="Wright R."/>
            <person name="Park Y."/>
            <person name="Beeman R.W."/>
            <person name="Lord J."/>
            <person name="Oppert B."/>
            <person name="Lorenzen M."/>
            <person name="Brown S."/>
            <person name="Wang L."/>
            <person name="Savard J."/>
            <person name="Tautz D."/>
            <person name="Richards S."/>
            <person name="Weinstock G."/>
            <person name="Gibbs R.A."/>
            <person name="Liu Y."/>
            <person name="Worley K."/>
            <person name="Weinstock G."/>
            <person name="Elsik C.G."/>
            <person name="Reese J.T."/>
            <person name="Elhaik E."/>
            <person name="Landan G."/>
            <person name="Graur D."/>
            <person name="Arensburger P."/>
            <person name="Atkinson P."/>
            <person name="Beeman R.W."/>
            <person name="Beidler J."/>
            <person name="Brown S.J."/>
            <person name="Demuth J.P."/>
            <person name="Drury D.W."/>
            <person name="Du Y.Z."/>
            <person name="Fujiwara H."/>
            <person name="Lorenzen M."/>
            <person name="Maselli V."/>
            <person name="Osanai M."/>
            <person name="Park Y."/>
            <person name="Robertson H.M."/>
            <person name="Tu Z."/>
            <person name="Wang J.J."/>
            <person name="Wang S."/>
            <person name="Richards S."/>
            <person name="Song H."/>
            <person name="Zhang L."/>
            <person name="Sodergren E."/>
            <person name="Werner D."/>
            <person name="Stanke M."/>
            <person name="Morgenstern B."/>
            <person name="Solovyev V."/>
            <person name="Kosarev P."/>
            <person name="Brown G."/>
            <person name="Chen H.C."/>
            <person name="Ermolaeva O."/>
            <person name="Hlavina W."/>
            <person name="Kapustin Y."/>
            <person name="Kiryutin B."/>
            <person name="Kitts P."/>
            <person name="Maglott D."/>
            <person name="Pruitt K."/>
            <person name="Sapojnikov V."/>
            <person name="Souvorov A."/>
            <person name="Mackey A.J."/>
            <person name="Waterhouse R.M."/>
            <person name="Wyder S."/>
            <person name="Zdobnov E.M."/>
            <person name="Zdobnov E.M."/>
            <person name="Wyder S."/>
            <person name="Kriventseva E.V."/>
            <person name="Kadowaki T."/>
            <person name="Bork P."/>
            <person name="Aranda M."/>
            <person name="Bao R."/>
            <person name="Beermann A."/>
            <person name="Berns N."/>
            <person name="Bolognesi R."/>
            <person name="Bonneton F."/>
            <person name="Bopp D."/>
            <person name="Brown S.J."/>
            <person name="Bucher G."/>
            <person name="Butts T."/>
            <person name="Chaumot A."/>
            <person name="Denell R.E."/>
            <person name="Ferrier D.E."/>
            <person name="Friedrich M."/>
            <person name="Gordon C.M."/>
            <person name="Jindra M."/>
            <person name="Klingler M."/>
            <person name="Lan Q."/>
            <person name="Lattorff H.M."/>
            <person name="Laudet V."/>
            <person name="von Levetsow C."/>
            <person name="Liu Z."/>
            <person name="Lutz R."/>
            <person name="Lynch J.A."/>
            <person name="da Fonseca R.N."/>
            <person name="Posnien N."/>
            <person name="Reuter R."/>
            <person name="Roth S."/>
            <person name="Savard J."/>
            <person name="Schinko J.B."/>
            <person name="Schmitt C."/>
            <person name="Schoppmeier M."/>
            <person name="Schroder R."/>
            <person name="Shippy T.D."/>
            <person name="Simonnet F."/>
            <person name="Marques-Souza H."/>
            <person name="Tautz D."/>
            <person name="Tomoyasu Y."/>
            <person name="Trauner J."/>
            <person name="Van der Zee M."/>
            <person name="Vervoort M."/>
            <person name="Wittkopp N."/>
            <person name="Wimmer E.A."/>
            <person name="Yang X."/>
            <person name="Jones A.K."/>
            <person name="Sattelle D.B."/>
            <person name="Ebert P.R."/>
            <person name="Nelson D."/>
            <person name="Scott J.G."/>
            <person name="Beeman R.W."/>
            <person name="Muthukrishnan S."/>
            <person name="Kramer K.J."/>
            <person name="Arakane Y."/>
            <person name="Beeman R.W."/>
            <person name="Zhu Q."/>
            <person name="Hogenkamp D."/>
            <person name="Dixit R."/>
            <person name="Oppert B."/>
            <person name="Jiang H."/>
            <person name="Zou Z."/>
            <person name="Marshall J."/>
            <person name="Elpidina E."/>
            <person name="Vinokurov K."/>
            <person name="Oppert C."/>
            <person name="Zou Z."/>
            <person name="Evans J."/>
            <person name="Lu Z."/>
            <person name="Zhao P."/>
            <person name="Sumathipala N."/>
            <person name="Altincicek B."/>
            <person name="Vilcinskas A."/>
            <person name="Williams M."/>
            <person name="Hultmark D."/>
            <person name="Hetru C."/>
            <person name="Jiang H."/>
            <person name="Grimmelikhuijzen C.J."/>
            <person name="Hauser F."/>
            <person name="Cazzamali G."/>
            <person name="Williamson M."/>
            <person name="Park Y."/>
            <person name="Li B."/>
            <person name="Tanaka Y."/>
            <person name="Predel R."/>
            <person name="Neupert S."/>
            <person name="Schachtner J."/>
            <person name="Verleyen P."/>
            <person name="Raible F."/>
            <person name="Bork P."/>
            <person name="Friedrich M."/>
            <person name="Walden K.K."/>
            <person name="Robertson H.M."/>
            <person name="Angeli S."/>
            <person name="Foret S."/>
            <person name="Bucher G."/>
            <person name="Schuetz S."/>
            <person name="Maleszka R."/>
            <person name="Wimmer E.A."/>
            <person name="Beeman R.W."/>
            <person name="Lorenzen M."/>
            <person name="Tomoyasu Y."/>
            <person name="Miller S.C."/>
            <person name="Grossmann D."/>
            <person name="Bucher G."/>
        </authorList>
    </citation>
    <scope>NUCLEOTIDE SEQUENCE [LARGE SCALE GENOMIC DNA]</scope>
    <source>
        <strain evidence="1 2">Georgia GA2</strain>
    </source>
</reference>
<reference evidence="1 2" key="2">
    <citation type="journal article" date="2010" name="Nucleic Acids Res.">
        <title>BeetleBase in 2010: revisions to provide comprehensive genomic information for Tribolium castaneum.</title>
        <authorList>
            <person name="Kim H.S."/>
            <person name="Murphy T."/>
            <person name="Xia J."/>
            <person name="Caragea D."/>
            <person name="Park Y."/>
            <person name="Beeman R.W."/>
            <person name="Lorenzen M.D."/>
            <person name="Butcher S."/>
            <person name="Manak J.R."/>
            <person name="Brown S.J."/>
        </authorList>
    </citation>
    <scope>GENOME REANNOTATION</scope>
    <source>
        <strain evidence="1 2">Georgia GA2</strain>
    </source>
</reference>
<organism evidence="1 2">
    <name type="scientific">Tribolium castaneum</name>
    <name type="common">Red flour beetle</name>
    <dbReference type="NCBI Taxonomy" id="7070"/>
    <lineage>
        <taxon>Eukaryota</taxon>
        <taxon>Metazoa</taxon>
        <taxon>Ecdysozoa</taxon>
        <taxon>Arthropoda</taxon>
        <taxon>Hexapoda</taxon>
        <taxon>Insecta</taxon>
        <taxon>Pterygota</taxon>
        <taxon>Neoptera</taxon>
        <taxon>Endopterygota</taxon>
        <taxon>Coleoptera</taxon>
        <taxon>Polyphaga</taxon>
        <taxon>Cucujiformia</taxon>
        <taxon>Tenebrionidae</taxon>
        <taxon>Tenebrionidae incertae sedis</taxon>
        <taxon>Tribolium</taxon>
    </lineage>
</organism>
<dbReference type="EMBL" id="KQ971319">
    <property type="protein sequence ID" value="EFA00273.1"/>
    <property type="molecule type" value="Genomic_DNA"/>
</dbReference>
<keyword evidence="2" id="KW-1185">Reference proteome</keyword>
<protein>
    <submittedName>
        <fullName evidence="1">Uncharacterized protein</fullName>
    </submittedName>
</protein>
<dbReference type="HOGENOM" id="CLU_2609159_0_0_1"/>
<gene>
    <name evidence="1" type="primary">GLEAN_03106</name>
    <name evidence="1" type="ORF">TcasGA2_TC003106</name>
</gene>
<dbReference type="InParanoid" id="D6WFB7"/>
<evidence type="ECO:0000313" key="1">
    <source>
        <dbReference type="EMBL" id="EFA00273.1"/>
    </source>
</evidence>